<dbReference type="Proteomes" id="UP000799770">
    <property type="component" value="Unassembled WGS sequence"/>
</dbReference>
<dbReference type="GO" id="GO:0000981">
    <property type="term" value="F:DNA-binding transcription factor activity, RNA polymerase II-specific"/>
    <property type="evidence" value="ECO:0007669"/>
    <property type="project" value="TreeGrafter"/>
</dbReference>
<evidence type="ECO:0000313" key="7">
    <source>
        <dbReference type="Proteomes" id="UP000799770"/>
    </source>
</evidence>
<dbReference type="EMBL" id="ML977326">
    <property type="protein sequence ID" value="KAF2113898.1"/>
    <property type="molecule type" value="Genomic_DNA"/>
</dbReference>
<protein>
    <recommendedName>
        <fullName evidence="8">Transcription factor domain-containing protein</fullName>
    </recommendedName>
</protein>
<keyword evidence="2" id="KW-0805">Transcription regulation</keyword>
<keyword evidence="3" id="KW-0238">DNA-binding</keyword>
<evidence type="ECO:0000313" key="6">
    <source>
        <dbReference type="EMBL" id="KAF2113898.1"/>
    </source>
</evidence>
<keyword evidence="7" id="KW-1185">Reference proteome</keyword>
<dbReference type="GO" id="GO:0005634">
    <property type="term" value="C:nucleus"/>
    <property type="evidence" value="ECO:0007669"/>
    <property type="project" value="UniProtKB-SubCell"/>
</dbReference>
<proteinExistence type="predicted"/>
<dbReference type="PANTHER" id="PTHR31845:SF17">
    <property type="entry name" value="ZN(II)2CYS6 TRANSCRIPTION FACTOR (EUROFUNG)"/>
    <property type="match status" value="1"/>
</dbReference>
<sequence>MHSFDIWVFFTRLYAHGVRLIAHEARINDLEKRPLHAHAAPSSNTQIIENDQTNHFSPTAGSVIQSVHLDVDSNTPTSQPLRCNLDTVELASPITTLRSLGALESDRHSWFHPCDPINCGVLRLEEAQQAVHIYFDYCHPWAPALNEGLRHTAMDLRQSSPPLFLAVVSVGARFWYNGSVHPRYFDIVTLLDKTVSQLLLRPSPRDANIDTVRALMLYLQWMPCDQKRASIESSSEPPSRQSKTRTRYNDMSAWAIFGLVLRYASFINLEHLTFAPFRDTRETSVSKEATDNMRTWFNIITYDCNLTLTSGLPVSTDPSPAARISGEFCRHAGVQDPGDIRYGALAELACIVQRAKSTEGLNQNVPPGVANLKKANVEIEEWERHWLRLLKYTTLQYIQLPFTSSRWYRLSLNSSLLRPLLSPSTRTQSSIDQLSILGFLETSLTAASQILLSLTTHASHFIWDLKSQSYDSYPSGDFAVDPVARKSLHHAVDATWISFTFALTFLVLCYIRARIDDDLQILGLSATTTSTTCVPSRPRPNSILARLTRLALDIFEAETEGPEFRSGGGYEAVIRDAASAVLDKGQEQLASITQDPLDPAFRSLFELLDDTVYEWPSVYDEATQTGSSFADIWGPR</sequence>
<dbReference type="PANTHER" id="PTHR31845">
    <property type="entry name" value="FINGER DOMAIN PROTEIN, PUTATIVE-RELATED"/>
    <property type="match status" value="1"/>
</dbReference>
<gene>
    <name evidence="6" type="ORF">BDV96DRAFT_647399</name>
</gene>
<evidence type="ECO:0000256" key="4">
    <source>
        <dbReference type="ARBA" id="ARBA00023163"/>
    </source>
</evidence>
<evidence type="ECO:0000256" key="5">
    <source>
        <dbReference type="ARBA" id="ARBA00023242"/>
    </source>
</evidence>
<evidence type="ECO:0000256" key="3">
    <source>
        <dbReference type="ARBA" id="ARBA00023125"/>
    </source>
</evidence>
<name>A0A6A5Z650_9PLEO</name>
<keyword evidence="4" id="KW-0804">Transcription</keyword>
<dbReference type="GO" id="GO:0000976">
    <property type="term" value="F:transcription cis-regulatory region binding"/>
    <property type="evidence" value="ECO:0007669"/>
    <property type="project" value="TreeGrafter"/>
</dbReference>
<dbReference type="CDD" id="cd12148">
    <property type="entry name" value="fungal_TF_MHR"/>
    <property type="match status" value="1"/>
</dbReference>
<evidence type="ECO:0008006" key="8">
    <source>
        <dbReference type="Google" id="ProtNLM"/>
    </source>
</evidence>
<reference evidence="6" key="1">
    <citation type="journal article" date="2020" name="Stud. Mycol.">
        <title>101 Dothideomycetes genomes: a test case for predicting lifestyles and emergence of pathogens.</title>
        <authorList>
            <person name="Haridas S."/>
            <person name="Albert R."/>
            <person name="Binder M."/>
            <person name="Bloem J."/>
            <person name="Labutti K."/>
            <person name="Salamov A."/>
            <person name="Andreopoulos B."/>
            <person name="Baker S."/>
            <person name="Barry K."/>
            <person name="Bills G."/>
            <person name="Bluhm B."/>
            <person name="Cannon C."/>
            <person name="Castanera R."/>
            <person name="Culley D."/>
            <person name="Daum C."/>
            <person name="Ezra D."/>
            <person name="Gonzalez J."/>
            <person name="Henrissat B."/>
            <person name="Kuo A."/>
            <person name="Liang C."/>
            <person name="Lipzen A."/>
            <person name="Lutzoni F."/>
            <person name="Magnuson J."/>
            <person name="Mondo S."/>
            <person name="Nolan M."/>
            <person name="Ohm R."/>
            <person name="Pangilinan J."/>
            <person name="Park H.-J."/>
            <person name="Ramirez L."/>
            <person name="Alfaro M."/>
            <person name="Sun H."/>
            <person name="Tritt A."/>
            <person name="Yoshinaga Y."/>
            <person name="Zwiers L.-H."/>
            <person name="Turgeon B."/>
            <person name="Goodwin S."/>
            <person name="Spatafora J."/>
            <person name="Crous P."/>
            <person name="Grigoriev I."/>
        </authorList>
    </citation>
    <scope>NUCLEOTIDE SEQUENCE</scope>
    <source>
        <strain evidence="6">CBS 627.86</strain>
    </source>
</reference>
<accession>A0A6A5Z650</accession>
<organism evidence="6 7">
    <name type="scientific">Lophiotrema nucula</name>
    <dbReference type="NCBI Taxonomy" id="690887"/>
    <lineage>
        <taxon>Eukaryota</taxon>
        <taxon>Fungi</taxon>
        <taxon>Dikarya</taxon>
        <taxon>Ascomycota</taxon>
        <taxon>Pezizomycotina</taxon>
        <taxon>Dothideomycetes</taxon>
        <taxon>Pleosporomycetidae</taxon>
        <taxon>Pleosporales</taxon>
        <taxon>Lophiotremataceae</taxon>
        <taxon>Lophiotrema</taxon>
    </lineage>
</organism>
<evidence type="ECO:0000256" key="2">
    <source>
        <dbReference type="ARBA" id="ARBA00023015"/>
    </source>
</evidence>
<dbReference type="OrthoDB" id="4454541at2759"/>
<comment type="subcellular location">
    <subcellularLocation>
        <location evidence="1">Nucleus</location>
    </subcellularLocation>
</comment>
<dbReference type="InterPro" id="IPR051089">
    <property type="entry name" value="prtT"/>
</dbReference>
<keyword evidence="5" id="KW-0539">Nucleus</keyword>
<dbReference type="AlphaFoldDB" id="A0A6A5Z650"/>
<evidence type="ECO:0000256" key="1">
    <source>
        <dbReference type="ARBA" id="ARBA00004123"/>
    </source>
</evidence>